<name>A0A410DSE8_9CLOT</name>
<proteinExistence type="predicted"/>
<keyword evidence="4" id="KW-1185">Reference proteome</keyword>
<gene>
    <name evidence="3" type="ORF">C1I91_10975</name>
</gene>
<dbReference type="InterPro" id="IPR024047">
    <property type="entry name" value="MM3350-like_sf"/>
</dbReference>
<dbReference type="Gene3D" id="3.10.290.30">
    <property type="entry name" value="MM3350-like"/>
    <property type="match status" value="1"/>
</dbReference>
<dbReference type="RefSeq" id="WP_128212925.1">
    <property type="nucleotide sequence ID" value="NZ_CP025746.1"/>
</dbReference>
<feature type="domain" description="Plasmid pRiA4b Orf3-like" evidence="1">
    <location>
        <begin position="180"/>
        <end position="355"/>
    </location>
</feature>
<evidence type="ECO:0000259" key="2">
    <source>
        <dbReference type="Pfam" id="PF22016"/>
    </source>
</evidence>
<evidence type="ECO:0000259" key="1">
    <source>
        <dbReference type="Pfam" id="PF07929"/>
    </source>
</evidence>
<dbReference type="Proteomes" id="UP000286268">
    <property type="component" value="Chromosome"/>
</dbReference>
<dbReference type="AlphaFoldDB" id="A0A410DSE8"/>
<dbReference type="PANTHER" id="PTHR41878:SF1">
    <property type="entry name" value="TNPR PROTEIN"/>
    <property type="match status" value="1"/>
</dbReference>
<feature type="domain" description="DUF6933" evidence="2">
    <location>
        <begin position="2"/>
        <end position="157"/>
    </location>
</feature>
<dbReference type="Pfam" id="PF07929">
    <property type="entry name" value="PRiA4_ORF3"/>
    <property type="match status" value="1"/>
</dbReference>
<dbReference type="PANTHER" id="PTHR41878">
    <property type="entry name" value="LEXA REPRESSOR-RELATED"/>
    <property type="match status" value="1"/>
</dbReference>
<dbReference type="InterPro" id="IPR053864">
    <property type="entry name" value="DUF6933"/>
</dbReference>
<organism evidence="3 4">
    <name type="scientific">Clostridium manihotivorum</name>
    <dbReference type="NCBI Taxonomy" id="2320868"/>
    <lineage>
        <taxon>Bacteria</taxon>
        <taxon>Bacillati</taxon>
        <taxon>Bacillota</taxon>
        <taxon>Clostridia</taxon>
        <taxon>Eubacteriales</taxon>
        <taxon>Clostridiaceae</taxon>
        <taxon>Clostridium</taxon>
    </lineage>
</organism>
<dbReference type="KEGG" id="cmah:C1I91_10975"/>
<reference evidence="3 4" key="1">
    <citation type="submission" date="2018-01" db="EMBL/GenBank/DDBJ databases">
        <title>Genome Sequencing and Assembly of Anaerobacter polyendosporus strain CT4.</title>
        <authorList>
            <person name="Tachaapaikoon C."/>
            <person name="Sutheeworapong S."/>
            <person name="Jenjaroenpun P."/>
            <person name="Wongsurawat T."/>
            <person name="Nookeaw I."/>
            <person name="Cheawchanlertfa P."/>
            <person name="Kosugi A."/>
            <person name="Cheevadhanarak S."/>
            <person name="Ratanakhanokchai K."/>
        </authorList>
    </citation>
    <scope>NUCLEOTIDE SEQUENCE [LARGE SCALE GENOMIC DNA]</scope>
    <source>
        <strain evidence="3 4">CT4</strain>
    </source>
</reference>
<dbReference type="Pfam" id="PF22016">
    <property type="entry name" value="DUF6933"/>
    <property type="match status" value="1"/>
</dbReference>
<evidence type="ECO:0000313" key="4">
    <source>
        <dbReference type="Proteomes" id="UP000286268"/>
    </source>
</evidence>
<dbReference type="SUPFAM" id="SSF159941">
    <property type="entry name" value="MM3350-like"/>
    <property type="match status" value="1"/>
</dbReference>
<dbReference type="InterPro" id="IPR012912">
    <property type="entry name" value="Plasmid_pRiA4b_Orf3-like"/>
</dbReference>
<protein>
    <submittedName>
        <fullName evidence="3">Plasmid pRiA4b ORF-3 family protein</fullName>
    </submittedName>
</protein>
<accession>A0A410DSE8</accession>
<sequence length="362" mass="42243">MLICCTKKLQEQIGVKCENIEDGNDLFSWTANIVMINRRKSVVVVNDSSRFGFILYGLKAKDFKNFDNVVIDGIRKSLRSQKIKEEIIEAYLKDAGKAVYSKTRGRKYVSRLNTVCEYCQWQEKSIDKDKVYQSIMSRYINTDYVKIDASNKYEEPCNLLMQDFTNAYGEDIIQCGGIEILVKLYLGSYIAERRIVTPNDITFKDLHAIIQKSIPWNNNHIHEFIIFDEKDEDRLRIVSKDNEFIDMQEESKIAIESQVYLADYVDKALKIFYCYDFGDYWKHEVVIEGIVADFEKNYPICIQGSGDAPPEDVGGVDGYQEFLRVMADAEDPEYEDLINWARYQGYESFDIESANRRLKYMR</sequence>
<dbReference type="OrthoDB" id="9801392at2"/>
<evidence type="ECO:0000313" key="3">
    <source>
        <dbReference type="EMBL" id="QAA32133.1"/>
    </source>
</evidence>
<dbReference type="EMBL" id="CP025746">
    <property type="protein sequence ID" value="QAA32133.1"/>
    <property type="molecule type" value="Genomic_DNA"/>
</dbReference>